<evidence type="ECO:0000256" key="2">
    <source>
        <dbReference type="ARBA" id="ARBA00022771"/>
    </source>
</evidence>
<dbReference type="Proteomes" id="UP000276215">
    <property type="component" value="Unassembled WGS sequence"/>
</dbReference>
<feature type="compositionally biased region" description="Low complexity" evidence="5">
    <location>
        <begin position="1"/>
        <end position="19"/>
    </location>
</feature>
<reference evidence="7 8" key="1">
    <citation type="journal article" date="2018" name="Nat. Ecol. Evol.">
        <title>Pezizomycetes genomes reveal the molecular basis of ectomycorrhizal truffle lifestyle.</title>
        <authorList>
            <person name="Murat C."/>
            <person name="Payen T."/>
            <person name="Noel B."/>
            <person name="Kuo A."/>
            <person name="Morin E."/>
            <person name="Chen J."/>
            <person name="Kohler A."/>
            <person name="Krizsan K."/>
            <person name="Balestrini R."/>
            <person name="Da Silva C."/>
            <person name="Montanini B."/>
            <person name="Hainaut M."/>
            <person name="Levati E."/>
            <person name="Barry K.W."/>
            <person name="Belfiori B."/>
            <person name="Cichocki N."/>
            <person name="Clum A."/>
            <person name="Dockter R.B."/>
            <person name="Fauchery L."/>
            <person name="Guy J."/>
            <person name="Iotti M."/>
            <person name="Le Tacon F."/>
            <person name="Lindquist E.A."/>
            <person name="Lipzen A."/>
            <person name="Malagnac F."/>
            <person name="Mello A."/>
            <person name="Molinier V."/>
            <person name="Miyauchi S."/>
            <person name="Poulain J."/>
            <person name="Riccioni C."/>
            <person name="Rubini A."/>
            <person name="Sitrit Y."/>
            <person name="Splivallo R."/>
            <person name="Traeger S."/>
            <person name="Wang M."/>
            <person name="Zifcakova L."/>
            <person name="Wipf D."/>
            <person name="Zambonelli A."/>
            <person name="Paolocci F."/>
            <person name="Nowrousian M."/>
            <person name="Ottonello S."/>
            <person name="Baldrian P."/>
            <person name="Spatafora J.W."/>
            <person name="Henrissat B."/>
            <person name="Nagy L.G."/>
            <person name="Aury J.M."/>
            <person name="Wincker P."/>
            <person name="Grigoriev I.V."/>
            <person name="Bonfante P."/>
            <person name="Martin F.M."/>
        </authorList>
    </citation>
    <scope>NUCLEOTIDE SEQUENCE [LARGE SCALE GENOMIC DNA]</scope>
    <source>
        <strain evidence="7 8">120613-1</strain>
    </source>
</reference>
<feature type="domain" description="C3H1-type" evidence="6">
    <location>
        <begin position="114"/>
        <end position="141"/>
    </location>
</feature>
<feature type="compositionally biased region" description="Polar residues" evidence="5">
    <location>
        <begin position="203"/>
        <end position="220"/>
    </location>
</feature>
<dbReference type="EMBL" id="ML120392">
    <property type="protein sequence ID" value="RPA98836.1"/>
    <property type="molecule type" value="Genomic_DNA"/>
</dbReference>
<feature type="domain" description="C3H1-type" evidence="6">
    <location>
        <begin position="85"/>
        <end position="112"/>
    </location>
</feature>
<dbReference type="GO" id="GO:0000209">
    <property type="term" value="P:protein polyubiquitination"/>
    <property type="evidence" value="ECO:0007669"/>
    <property type="project" value="InterPro"/>
</dbReference>
<dbReference type="AlphaFoldDB" id="A0A3N4JKW3"/>
<dbReference type="InterPro" id="IPR000571">
    <property type="entry name" value="Znf_CCCH"/>
</dbReference>
<feature type="region of interest" description="Disordered" evidence="5">
    <location>
        <begin position="461"/>
        <end position="592"/>
    </location>
</feature>
<dbReference type="GO" id="GO:0061630">
    <property type="term" value="F:ubiquitin protein ligase activity"/>
    <property type="evidence" value="ECO:0007669"/>
    <property type="project" value="InterPro"/>
</dbReference>
<feature type="zinc finger region" description="C3H1-type" evidence="4">
    <location>
        <begin position="114"/>
        <end position="141"/>
    </location>
</feature>
<accession>A0A3N4JKW3</accession>
<protein>
    <recommendedName>
        <fullName evidence="6">C3H1-type domain-containing protein</fullName>
    </recommendedName>
</protein>
<evidence type="ECO:0000256" key="5">
    <source>
        <dbReference type="SAM" id="MobiDB-lite"/>
    </source>
</evidence>
<evidence type="ECO:0000313" key="7">
    <source>
        <dbReference type="EMBL" id="RPA98836.1"/>
    </source>
</evidence>
<feature type="region of interest" description="Disordered" evidence="5">
    <location>
        <begin position="186"/>
        <end position="241"/>
    </location>
</feature>
<sequence>MYNSGSSSNPSGSNSQGHSRPGSGRRSISASQPLSGPLPSTQNGNAVPGAAPTLVPQPHAQPPGVPIGPNMPTFDASRSPPSSKNLNHVPCKFFRQGTCQAGKACPFSHSMDPTSDQAPCKYFSKGNCKFGVKCALAHILPDGRRINRPTYNNNSHGGHLQFGRMDTGHTNHRSALHNSLLQANMLPHHTPNHSFGGQDDFSGLTSHSGGPEPNISTSMLDSRYGSPRDDSSLPMSSLASSQRTLGPLDATLPASFDRSEYSKFARFGPYASSVPSKFGMESPPPSLPSNTRPPVLQSLYMSAYGRGGGNGEDDSNNIGADLSHSPRANTEDSLGPRMMHSSISARRPKLLSSSYARPENMERMLGEFTRERLPTDPTIDGNFAFEEDFVPTSLQELLTPAERNRRLSRTDEEGVSNFRHSLTAPGTPGDSINVIGSPPVGSPGGTSGWGPIVMRHKRDEDHVPTSSLGHVGSPLRNSFQQGGEPSPTFRPLGRSISGDVSPFPGSPNRTSSGTSALTQTLQRARLSSRSDSYGSGEVPTLSKAPGSNGKQMERVVSNPQSNNGKTVASIDEEPDTQFPMEEEEYSTSPRPIINFGSLGAIGRGSGLGLGVSEQQWESFGTGGAKKFH</sequence>
<feature type="zinc finger region" description="C3H1-type" evidence="4">
    <location>
        <begin position="85"/>
        <end position="112"/>
    </location>
</feature>
<feature type="compositionally biased region" description="Polar residues" evidence="5">
    <location>
        <begin position="557"/>
        <end position="566"/>
    </location>
</feature>
<dbReference type="STRING" id="1336337.A0A3N4JKW3"/>
<feature type="region of interest" description="Disordered" evidence="5">
    <location>
        <begin position="402"/>
        <end position="432"/>
    </location>
</feature>
<keyword evidence="2 4" id="KW-0863">Zinc-finger</keyword>
<dbReference type="PROSITE" id="PS50103">
    <property type="entry name" value="ZF_C3H1"/>
    <property type="match status" value="2"/>
</dbReference>
<keyword evidence="8" id="KW-1185">Reference proteome</keyword>
<feature type="compositionally biased region" description="Low complexity" evidence="5">
    <location>
        <begin position="232"/>
        <end position="241"/>
    </location>
</feature>
<evidence type="ECO:0000256" key="1">
    <source>
        <dbReference type="ARBA" id="ARBA00022723"/>
    </source>
</evidence>
<feature type="compositionally biased region" description="Polar residues" evidence="5">
    <location>
        <begin position="26"/>
        <end position="45"/>
    </location>
</feature>
<dbReference type="InterPro" id="IPR036855">
    <property type="entry name" value="Znf_CCCH_sf"/>
</dbReference>
<dbReference type="PANTHER" id="PTHR11224">
    <property type="entry name" value="MAKORIN-RELATED"/>
    <property type="match status" value="1"/>
</dbReference>
<keyword evidence="3 4" id="KW-0862">Zinc</keyword>
<organism evidence="7 8">
    <name type="scientific">Choiromyces venosus 120613-1</name>
    <dbReference type="NCBI Taxonomy" id="1336337"/>
    <lineage>
        <taxon>Eukaryota</taxon>
        <taxon>Fungi</taxon>
        <taxon>Dikarya</taxon>
        <taxon>Ascomycota</taxon>
        <taxon>Pezizomycotina</taxon>
        <taxon>Pezizomycetes</taxon>
        <taxon>Pezizales</taxon>
        <taxon>Tuberaceae</taxon>
        <taxon>Choiromyces</taxon>
    </lineage>
</organism>
<feature type="compositionally biased region" description="Basic and acidic residues" evidence="5">
    <location>
        <begin position="402"/>
        <end position="412"/>
    </location>
</feature>
<dbReference type="PANTHER" id="PTHR11224:SF10">
    <property type="entry name" value="IP09428P-RELATED"/>
    <property type="match status" value="1"/>
</dbReference>
<feature type="region of interest" description="Disordered" evidence="5">
    <location>
        <begin position="1"/>
        <end position="83"/>
    </location>
</feature>
<dbReference type="InterPro" id="IPR045072">
    <property type="entry name" value="MKRN-like"/>
</dbReference>
<evidence type="ECO:0000256" key="4">
    <source>
        <dbReference type="PROSITE-ProRule" id="PRU00723"/>
    </source>
</evidence>
<evidence type="ECO:0000256" key="3">
    <source>
        <dbReference type="ARBA" id="ARBA00022833"/>
    </source>
</evidence>
<feature type="compositionally biased region" description="Acidic residues" evidence="5">
    <location>
        <begin position="570"/>
        <end position="585"/>
    </location>
</feature>
<keyword evidence="1 4" id="KW-0479">Metal-binding</keyword>
<evidence type="ECO:0000313" key="8">
    <source>
        <dbReference type="Proteomes" id="UP000276215"/>
    </source>
</evidence>
<feature type="compositionally biased region" description="Polar residues" evidence="5">
    <location>
        <begin position="507"/>
        <end position="533"/>
    </location>
</feature>
<name>A0A3N4JKW3_9PEZI</name>
<dbReference type="OrthoDB" id="411372at2759"/>
<dbReference type="SUPFAM" id="SSF90229">
    <property type="entry name" value="CCCH zinc finger"/>
    <property type="match status" value="1"/>
</dbReference>
<dbReference type="Pfam" id="PF00642">
    <property type="entry name" value="zf-CCCH"/>
    <property type="match status" value="2"/>
</dbReference>
<dbReference type="GO" id="GO:0008270">
    <property type="term" value="F:zinc ion binding"/>
    <property type="evidence" value="ECO:0007669"/>
    <property type="project" value="UniProtKB-KW"/>
</dbReference>
<feature type="region of interest" description="Disordered" evidence="5">
    <location>
        <begin position="303"/>
        <end position="335"/>
    </location>
</feature>
<proteinExistence type="predicted"/>
<gene>
    <name evidence="7" type="ORF">L873DRAFT_1685879</name>
</gene>
<dbReference type="SMART" id="SM00356">
    <property type="entry name" value="ZnF_C3H1"/>
    <property type="match status" value="2"/>
</dbReference>
<dbReference type="Gene3D" id="4.10.1000.10">
    <property type="entry name" value="Zinc finger, CCCH-type"/>
    <property type="match status" value="1"/>
</dbReference>
<evidence type="ECO:0000259" key="6">
    <source>
        <dbReference type="PROSITE" id="PS50103"/>
    </source>
</evidence>